<dbReference type="Gene3D" id="3.30.70.2330">
    <property type="match status" value="1"/>
</dbReference>
<dbReference type="GO" id="GO:0003676">
    <property type="term" value="F:nucleic acid binding"/>
    <property type="evidence" value="ECO:0007669"/>
    <property type="project" value="InterPro"/>
</dbReference>
<keyword evidence="1" id="KW-0479">Metal-binding</keyword>
<dbReference type="GO" id="GO:0016818">
    <property type="term" value="F:hydrolase activity, acting on acid anhydrides, in phosphorus-containing anhydrides"/>
    <property type="evidence" value="ECO:0007669"/>
    <property type="project" value="InterPro"/>
</dbReference>
<protein>
    <submittedName>
        <fullName evidence="4">HIRAN domain-containing protein</fullName>
    </submittedName>
</protein>
<evidence type="ECO:0000256" key="2">
    <source>
        <dbReference type="ARBA" id="ARBA00022801"/>
    </source>
</evidence>
<gene>
    <name evidence="4" type="ORF">SAMN05444169_6339</name>
</gene>
<dbReference type="OrthoDB" id="8446608at2"/>
<organism evidence="4 5">
    <name type="scientific">Bradyrhizobium erythrophlei</name>
    <dbReference type="NCBI Taxonomy" id="1437360"/>
    <lineage>
        <taxon>Bacteria</taxon>
        <taxon>Pseudomonadati</taxon>
        <taxon>Pseudomonadota</taxon>
        <taxon>Alphaproteobacteria</taxon>
        <taxon>Hyphomicrobiales</taxon>
        <taxon>Nitrobacteraceae</taxon>
        <taxon>Bradyrhizobium</taxon>
    </lineage>
</organism>
<evidence type="ECO:0000259" key="3">
    <source>
        <dbReference type="SMART" id="SM00910"/>
    </source>
</evidence>
<dbReference type="GO" id="GO:0008270">
    <property type="term" value="F:zinc ion binding"/>
    <property type="evidence" value="ECO:0007669"/>
    <property type="project" value="InterPro"/>
</dbReference>
<name>A0A1M5R5W5_9BRAD</name>
<reference evidence="4 5" key="1">
    <citation type="submission" date="2016-11" db="EMBL/GenBank/DDBJ databases">
        <authorList>
            <person name="Jaros S."/>
            <person name="Januszkiewicz K."/>
            <person name="Wedrychowicz H."/>
        </authorList>
    </citation>
    <scope>NUCLEOTIDE SEQUENCE [LARGE SCALE GENOMIC DNA]</scope>
    <source>
        <strain evidence="4 5">GAS242</strain>
    </source>
</reference>
<dbReference type="Pfam" id="PF08797">
    <property type="entry name" value="HIRAN"/>
    <property type="match status" value="1"/>
</dbReference>
<dbReference type="Proteomes" id="UP000190675">
    <property type="component" value="Chromosome I"/>
</dbReference>
<accession>A0A1M5R5W5</accession>
<proteinExistence type="predicted"/>
<evidence type="ECO:0000313" key="5">
    <source>
        <dbReference type="Proteomes" id="UP000190675"/>
    </source>
</evidence>
<dbReference type="AlphaFoldDB" id="A0A1M5R5W5"/>
<sequence>MEHWIQTICEPQRLLLAWQGSDPDGERTRFAVGELLLSAGECTLRYLAGAEVDRARALGFSGYPAFDIGQAEHRKGVLAAFMRRLPPRSRVDFDAYRAQFRLKSGLVMSDFALLAYTEAKLPSDGFSIVNPLTDLCGPCEFLLEVAGYRHYAGVLKEPLSVGQRLQFVAEPSNKWDPDAVRVEADSKLVGYVNRLQAVAFLRWIKQGVVEGFVERLNGNAVKPRLFMFVSVAANRADRAA</sequence>
<dbReference type="InterPro" id="IPR014905">
    <property type="entry name" value="HIRAN"/>
</dbReference>
<evidence type="ECO:0000313" key="4">
    <source>
        <dbReference type="EMBL" id="SHH21203.1"/>
    </source>
</evidence>
<dbReference type="SMART" id="SM00910">
    <property type="entry name" value="HIRAN"/>
    <property type="match status" value="1"/>
</dbReference>
<dbReference type="RefSeq" id="WP_154073536.1">
    <property type="nucleotide sequence ID" value="NZ_LT670818.1"/>
</dbReference>
<feature type="domain" description="HIRAN" evidence="3">
    <location>
        <begin position="140"/>
        <end position="235"/>
    </location>
</feature>
<evidence type="ECO:0000256" key="1">
    <source>
        <dbReference type="ARBA" id="ARBA00022723"/>
    </source>
</evidence>
<dbReference type="EMBL" id="LT670818">
    <property type="protein sequence ID" value="SHH21203.1"/>
    <property type="molecule type" value="Genomic_DNA"/>
</dbReference>
<keyword evidence="2" id="KW-0378">Hydrolase</keyword>